<organism evidence="1 2">
    <name type="scientific">Cytospora leucostoma</name>
    <dbReference type="NCBI Taxonomy" id="1230097"/>
    <lineage>
        <taxon>Eukaryota</taxon>
        <taxon>Fungi</taxon>
        <taxon>Dikarya</taxon>
        <taxon>Ascomycota</taxon>
        <taxon>Pezizomycotina</taxon>
        <taxon>Sordariomycetes</taxon>
        <taxon>Sordariomycetidae</taxon>
        <taxon>Diaporthales</taxon>
        <taxon>Cytosporaceae</taxon>
        <taxon>Cytospora</taxon>
    </lineage>
</organism>
<keyword evidence="2" id="KW-1185">Reference proteome</keyword>
<dbReference type="EMBL" id="LKEB01000034">
    <property type="protein sequence ID" value="ROW08635.1"/>
    <property type="molecule type" value="Genomic_DNA"/>
</dbReference>
<proteinExistence type="predicted"/>
<reference evidence="1 2" key="1">
    <citation type="submission" date="2015-09" db="EMBL/GenBank/DDBJ databases">
        <title>Host preference determinants of Valsa canker pathogens revealed by comparative genomics.</title>
        <authorList>
            <person name="Yin Z."/>
            <person name="Huang L."/>
        </authorList>
    </citation>
    <scope>NUCLEOTIDE SEQUENCE [LARGE SCALE GENOMIC DNA]</scope>
    <source>
        <strain evidence="1 2">SXYLt</strain>
    </source>
</reference>
<protein>
    <submittedName>
        <fullName evidence="1">Uncharacterized protein</fullName>
    </submittedName>
</protein>
<dbReference type="InParanoid" id="A0A423WYX1"/>
<dbReference type="AlphaFoldDB" id="A0A423WYX1"/>
<evidence type="ECO:0000313" key="2">
    <source>
        <dbReference type="Proteomes" id="UP000285146"/>
    </source>
</evidence>
<dbReference type="OrthoDB" id="5348716at2759"/>
<name>A0A423WYX1_9PEZI</name>
<dbReference type="Proteomes" id="UP000285146">
    <property type="component" value="Unassembled WGS sequence"/>
</dbReference>
<accession>A0A423WYX1</accession>
<sequence>MKFPVSPITAFAVLYGINPANAICAGTTGSDIAIGTPVDLSTGYTQYDVYNTSCNVVHSLEIVTSYGVCDSDYFICTSGTKTIGGYDDPTTGDAYICVSDTTSETCASDTITFCPGVRKLVAKGLVNRLGLMVFFWGQS</sequence>
<evidence type="ECO:0000313" key="1">
    <source>
        <dbReference type="EMBL" id="ROW08635.1"/>
    </source>
</evidence>
<gene>
    <name evidence="1" type="ORF">VPNG_06173</name>
</gene>
<comment type="caution">
    <text evidence="1">The sequence shown here is derived from an EMBL/GenBank/DDBJ whole genome shotgun (WGS) entry which is preliminary data.</text>
</comment>